<dbReference type="Bgee" id="FBgn0268635">
    <property type="expression patterns" value="Expressed in male reproductive system and 2 other cell types or tissues"/>
</dbReference>
<reference evidence="1" key="3">
    <citation type="submission" date="2015-04" db="EMBL/GenBank/DDBJ databases">
        <authorList>
            <consortium name="FlyBase"/>
        </authorList>
    </citation>
    <scope>NUCLEOTIDE SEQUENCE</scope>
    <source>
        <strain evidence="1">W501</strain>
    </source>
</reference>
<dbReference type="AlphaFoldDB" id="A0A0J9TTF6"/>
<reference evidence="1" key="1">
    <citation type="journal article" date="2013" name="Genome Res.">
        <title>A second-generation assembly of the Drosophila simulans genome provides new insights into patterns of lineage-specific divergence.</title>
        <authorList>
            <person name="Hu T.T."/>
            <person name="Eisen M.B."/>
            <person name="Thornton K.R."/>
            <person name="Andolfatto P."/>
        </authorList>
    </citation>
    <scope>NUCLEOTIDE SEQUENCE [LARGE SCALE GENOMIC DNA]</scope>
    <source>
        <strain evidence="1">W501</strain>
    </source>
</reference>
<gene>
    <name evidence="1" type="primary">Dsim\GD27345</name>
    <name evidence="1" type="ORF">Dsimw501_GD27345</name>
</gene>
<accession>A0A0J9TTF6</accession>
<evidence type="ECO:0000313" key="1">
    <source>
        <dbReference type="EMBL" id="KMY91510.1"/>
    </source>
</evidence>
<organism evidence="1">
    <name type="scientific">Drosophila simulans</name>
    <name type="common">Fruit fly</name>
    <dbReference type="NCBI Taxonomy" id="7240"/>
    <lineage>
        <taxon>Eukaryota</taxon>
        <taxon>Metazoa</taxon>
        <taxon>Ecdysozoa</taxon>
        <taxon>Arthropoda</taxon>
        <taxon>Hexapoda</taxon>
        <taxon>Insecta</taxon>
        <taxon>Pterygota</taxon>
        <taxon>Neoptera</taxon>
        <taxon>Endopterygota</taxon>
        <taxon>Diptera</taxon>
        <taxon>Brachycera</taxon>
        <taxon>Muscomorpha</taxon>
        <taxon>Ephydroidea</taxon>
        <taxon>Drosophilidae</taxon>
        <taxon>Drosophila</taxon>
        <taxon>Sophophora</taxon>
    </lineage>
</organism>
<proteinExistence type="predicted"/>
<dbReference type="Proteomes" id="UP000035880">
    <property type="component" value="Chromosome 2R"/>
</dbReference>
<dbReference type="EMBL" id="CM002911">
    <property type="protein sequence ID" value="KMY91510.1"/>
    <property type="molecule type" value="Genomic_DNA"/>
</dbReference>
<name>A0A0J9TTF6_DROSI</name>
<protein>
    <submittedName>
        <fullName evidence="1">Uncharacterized protein</fullName>
    </submittedName>
</protein>
<reference evidence="1" key="2">
    <citation type="submission" date="2014-06" db="EMBL/GenBank/DDBJ databases">
        <authorList>
            <person name="Hu T."/>
            <person name="Eisen M.B."/>
            <person name="Thornton K.R."/>
            <person name="Andolfatto P."/>
        </authorList>
    </citation>
    <scope>NUCLEOTIDE SEQUENCE</scope>
    <source>
        <strain evidence="1">W501</strain>
    </source>
</reference>
<sequence>MRGAAIIENLHYKQIYDRRKNEQNVLESVKMKMEHIRITNRRHEKRKKT</sequence>
<dbReference type="KEGG" id="dsi:Dsimw501_GD27345"/>